<evidence type="ECO:0000313" key="1">
    <source>
        <dbReference type="EMBL" id="MCZ8512688.1"/>
    </source>
</evidence>
<name>A0ABT4Q734_9BACL</name>
<dbReference type="EMBL" id="JAQAGZ010000005">
    <property type="protein sequence ID" value="MCZ8512688.1"/>
    <property type="molecule type" value="Genomic_DNA"/>
</dbReference>
<proteinExistence type="predicted"/>
<dbReference type="RefSeq" id="WP_269881134.1">
    <property type="nucleotide sequence ID" value="NZ_JAQAGZ010000005.1"/>
</dbReference>
<protein>
    <submittedName>
        <fullName evidence="1">Uncharacterized protein</fullName>
    </submittedName>
</protein>
<reference evidence="1 2" key="1">
    <citation type="submission" date="2022-12" db="EMBL/GenBank/DDBJ databases">
        <title>Draft genome sequence of Paenibacillus sp. dW9.</title>
        <authorList>
            <person name="Choi E.-W."/>
            <person name="Kim D.-U."/>
        </authorList>
    </citation>
    <scope>NUCLEOTIDE SEQUENCE [LARGE SCALE GENOMIC DNA]</scope>
    <source>
        <strain evidence="2">dW9</strain>
    </source>
</reference>
<keyword evidence="2" id="KW-1185">Reference proteome</keyword>
<sequence>MAPGNYASLQDKFSAGLRIVGLKPKYGGRWRYIFFRNMSAGEEVPPNETADIDSFDTDRQVALLSEGWTGYRLVKTELGSLIRYGRS</sequence>
<dbReference type="Proteomes" id="UP001527882">
    <property type="component" value="Unassembled WGS sequence"/>
</dbReference>
<comment type="caution">
    <text evidence="1">The sequence shown here is derived from an EMBL/GenBank/DDBJ whole genome shotgun (WGS) entry which is preliminary data.</text>
</comment>
<organism evidence="1 2">
    <name type="scientific">Paenibacillus gyeongsangnamensis</name>
    <dbReference type="NCBI Taxonomy" id="3388067"/>
    <lineage>
        <taxon>Bacteria</taxon>
        <taxon>Bacillati</taxon>
        <taxon>Bacillota</taxon>
        <taxon>Bacilli</taxon>
        <taxon>Bacillales</taxon>
        <taxon>Paenibacillaceae</taxon>
        <taxon>Paenibacillus</taxon>
    </lineage>
</organism>
<accession>A0ABT4Q734</accession>
<gene>
    <name evidence="1" type="ORF">O9H85_09730</name>
</gene>
<evidence type="ECO:0000313" key="2">
    <source>
        <dbReference type="Proteomes" id="UP001527882"/>
    </source>
</evidence>